<evidence type="ECO:0000313" key="1">
    <source>
        <dbReference type="EMBL" id="KAJ2895052.1"/>
    </source>
</evidence>
<reference evidence="1" key="1">
    <citation type="submission" date="2022-07" db="EMBL/GenBank/DDBJ databases">
        <title>Phylogenomic reconstructions and comparative analyses of Kickxellomycotina fungi.</title>
        <authorList>
            <person name="Reynolds N.K."/>
            <person name="Stajich J.E."/>
            <person name="Barry K."/>
            <person name="Grigoriev I.V."/>
            <person name="Crous P."/>
            <person name="Smith M.E."/>
        </authorList>
    </citation>
    <scope>NUCLEOTIDE SEQUENCE</scope>
    <source>
        <strain evidence="1">CBS 190363</strain>
    </source>
</reference>
<comment type="caution">
    <text evidence="1">The sequence shown here is derived from an EMBL/GenBank/DDBJ whole genome shotgun (WGS) entry which is preliminary data.</text>
</comment>
<proteinExistence type="predicted"/>
<feature type="non-terminal residue" evidence="1">
    <location>
        <position position="537"/>
    </location>
</feature>
<name>A0ACC1M498_9FUNG</name>
<protein>
    <submittedName>
        <fullName evidence="1">Uncharacterized protein</fullName>
    </submittedName>
</protein>
<sequence>MTSLDCTLALWDAKSVVSPDVAVDANAAAECMTAALVVGDRPCLLVQVELGAKPDTLAFSETAPVICTDQGRDVIAVEDILEMEAKILALLGHDPSLLPNLARYLDDISESYDGHDRVRRMALCPMEVCQLDFKPCTHNQQSTSVLVQIDSQRYLFNCGEGTQRLGFENKMRMSKISAIFLTRVDWEAMGGLPGMLLTLADSNMGDLTVCGGQNLTHALAATRHFIMRNKMGLRVNEMRDGDAAAAFKDKNLHVKPVHIYPNGYEVSKHELGTGESAEDQTRKLLVARAFGVPRSVEEASKAPRQPVEQKKKGYYAEQCDGATLETLMQRLEERDEEESNKKKRSRSPDNNARQGQASDLNLPKTRPTPVALCYVAQGPDVLGKFDVQAAQSLGLKPGPLYGRLSRGESVVAPDGSTVHPSQCVGPTKAGGIFVVIDCPSPKYVDSLISNSQLASFLSDSESRDEGKQAQLVLVIHSLGPGVATDERYKSWANKFPSHVHHMLSAPEFAPDANYFQRHLRVQASMAEVDPQAYVLPQ</sequence>
<organism evidence="1 2">
    <name type="scientific">Coemansia aciculifera</name>
    <dbReference type="NCBI Taxonomy" id="417176"/>
    <lineage>
        <taxon>Eukaryota</taxon>
        <taxon>Fungi</taxon>
        <taxon>Fungi incertae sedis</taxon>
        <taxon>Zoopagomycota</taxon>
        <taxon>Kickxellomycotina</taxon>
        <taxon>Kickxellomycetes</taxon>
        <taxon>Kickxellales</taxon>
        <taxon>Kickxellaceae</taxon>
        <taxon>Coemansia</taxon>
    </lineage>
</organism>
<dbReference type="Proteomes" id="UP001139981">
    <property type="component" value="Unassembled WGS sequence"/>
</dbReference>
<evidence type="ECO:0000313" key="2">
    <source>
        <dbReference type="Proteomes" id="UP001139981"/>
    </source>
</evidence>
<accession>A0ACC1M498</accession>
<dbReference type="EMBL" id="JANBVB010000337">
    <property type="protein sequence ID" value="KAJ2895052.1"/>
    <property type="molecule type" value="Genomic_DNA"/>
</dbReference>
<gene>
    <name evidence="1" type="ORF">IWW38_002405</name>
</gene>
<keyword evidence="2" id="KW-1185">Reference proteome</keyword>